<keyword evidence="6" id="KW-1185">Reference proteome</keyword>
<dbReference type="SMART" id="SM00479">
    <property type="entry name" value="EXOIII"/>
    <property type="match status" value="1"/>
</dbReference>
<dbReference type="NCBIfam" id="NF005927">
    <property type="entry name" value="PRK07942.1"/>
    <property type="match status" value="1"/>
</dbReference>
<dbReference type="InterPro" id="IPR013520">
    <property type="entry name" value="Ribonucl_H"/>
</dbReference>
<evidence type="ECO:0000256" key="2">
    <source>
        <dbReference type="ARBA" id="ARBA00022801"/>
    </source>
</evidence>
<keyword evidence="2" id="KW-0378">Hydrolase</keyword>
<evidence type="ECO:0000256" key="1">
    <source>
        <dbReference type="ARBA" id="ARBA00022722"/>
    </source>
</evidence>
<keyword evidence="3 5" id="KW-0269">Exonuclease</keyword>
<dbReference type="CDD" id="cd06127">
    <property type="entry name" value="DEDDh"/>
    <property type="match status" value="1"/>
</dbReference>
<evidence type="ECO:0000259" key="4">
    <source>
        <dbReference type="SMART" id="SM00479"/>
    </source>
</evidence>
<sequence length="240" mass="26414">MIEQSEYTEPASPVLWHQLPRAAFDLETTGTDPESARIVTASVIVVNGRSEIVHHREWLVDPGVEIPAAASAVHGITTERARAEGLPALEAVGEIAAHLTDLFATMPVLAFNACYDFTVLNREAARHGHGLLDPAPVIDPLVLDRRVDRYRRGKRTLSALADFYRVPLSNAHTSLADAAATIGVADAQTARYRELQIEPFELHAAQINWHLAWAEDFQQFLRGKDPLAVVDGTWPHKPAL</sequence>
<dbReference type="Gene3D" id="3.30.420.10">
    <property type="entry name" value="Ribonuclease H-like superfamily/Ribonuclease H"/>
    <property type="match status" value="1"/>
</dbReference>
<dbReference type="GO" id="GO:0004527">
    <property type="term" value="F:exonuclease activity"/>
    <property type="evidence" value="ECO:0007669"/>
    <property type="project" value="UniProtKB-KW"/>
</dbReference>
<dbReference type="InterPro" id="IPR036397">
    <property type="entry name" value="RNaseH_sf"/>
</dbReference>
<comment type="caution">
    <text evidence="5">The sequence shown here is derived from an EMBL/GenBank/DDBJ whole genome shotgun (WGS) entry which is preliminary data.</text>
</comment>
<dbReference type="PANTHER" id="PTHR30231:SF4">
    <property type="entry name" value="PROTEIN NEN2"/>
    <property type="match status" value="1"/>
</dbReference>
<proteinExistence type="predicted"/>
<evidence type="ECO:0000313" key="6">
    <source>
        <dbReference type="Proteomes" id="UP001501536"/>
    </source>
</evidence>
<dbReference type="EMBL" id="BAABCJ010000001">
    <property type="protein sequence ID" value="GAA3696853.1"/>
    <property type="molecule type" value="Genomic_DNA"/>
</dbReference>
<feature type="domain" description="Exonuclease" evidence="4">
    <location>
        <begin position="20"/>
        <end position="194"/>
    </location>
</feature>
<keyword evidence="1" id="KW-0540">Nuclease</keyword>
<accession>A0ABP7D006</accession>
<evidence type="ECO:0000313" key="5">
    <source>
        <dbReference type="EMBL" id="GAA3696853.1"/>
    </source>
</evidence>
<gene>
    <name evidence="5" type="ORF">GCM10022377_07210</name>
</gene>
<evidence type="ECO:0000256" key="3">
    <source>
        <dbReference type="ARBA" id="ARBA00022839"/>
    </source>
</evidence>
<protein>
    <submittedName>
        <fullName evidence="5">3'-5' exonuclease</fullName>
    </submittedName>
</protein>
<dbReference type="Proteomes" id="UP001501536">
    <property type="component" value="Unassembled WGS sequence"/>
</dbReference>
<name>A0ABP7D006_9MICC</name>
<organism evidence="5 6">
    <name type="scientific">Zhihengliuella alba</name>
    <dbReference type="NCBI Taxonomy" id="547018"/>
    <lineage>
        <taxon>Bacteria</taxon>
        <taxon>Bacillati</taxon>
        <taxon>Actinomycetota</taxon>
        <taxon>Actinomycetes</taxon>
        <taxon>Micrococcales</taxon>
        <taxon>Micrococcaceae</taxon>
        <taxon>Zhihengliuella</taxon>
    </lineage>
</organism>
<dbReference type="InterPro" id="IPR012337">
    <property type="entry name" value="RNaseH-like_sf"/>
</dbReference>
<dbReference type="RefSeq" id="WP_344880082.1">
    <property type="nucleotide sequence ID" value="NZ_BAABCJ010000001.1"/>
</dbReference>
<reference evidence="6" key="1">
    <citation type="journal article" date="2019" name="Int. J. Syst. Evol. Microbiol.">
        <title>The Global Catalogue of Microorganisms (GCM) 10K type strain sequencing project: providing services to taxonomists for standard genome sequencing and annotation.</title>
        <authorList>
            <consortium name="The Broad Institute Genomics Platform"/>
            <consortium name="The Broad Institute Genome Sequencing Center for Infectious Disease"/>
            <person name="Wu L."/>
            <person name="Ma J."/>
        </authorList>
    </citation>
    <scope>NUCLEOTIDE SEQUENCE [LARGE SCALE GENOMIC DNA]</scope>
    <source>
        <strain evidence="6">JCM 16961</strain>
    </source>
</reference>
<dbReference type="Pfam" id="PF00929">
    <property type="entry name" value="RNase_T"/>
    <property type="match status" value="1"/>
</dbReference>
<dbReference type="PANTHER" id="PTHR30231">
    <property type="entry name" value="DNA POLYMERASE III SUBUNIT EPSILON"/>
    <property type="match status" value="1"/>
</dbReference>
<dbReference type="SUPFAM" id="SSF53098">
    <property type="entry name" value="Ribonuclease H-like"/>
    <property type="match status" value="1"/>
</dbReference>